<keyword evidence="1" id="KW-0812">Transmembrane</keyword>
<keyword evidence="3" id="KW-1185">Reference proteome</keyword>
<evidence type="ECO:0000313" key="3">
    <source>
        <dbReference type="Proteomes" id="UP000661435"/>
    </source>
</evidence>
<feature type="transmembrane region" description="Helical" evidence="1">
    <location>
        <begin position="47"/>
        <end position="67"/>
    </location>
</feature>
<reference evidence="2" key="1">
    <citation type="submission" date="2020-08" db="EMBL/GenBank/DDBJ databases">
        <title>Genome public.</title>
        <authorList>
            <person name="Liu C."/>
            <person name="Sun Q."/>
        </authorList>
    </citation>
    <scope>NUCLEOTIDE SEQUENCE</scope>
    <source>
        <strain evidence="2">NSJ-51</strain>
    </source>
</reference>
<name>A0A8J6JC63_9FIRM</name>
<keyword evidence="1" id="KW-0472">Membrane</keyword>
<proteinExistence type="predicted"/>
<dbReference type="RefSeq" id="WP_186906978.1">
    <property type="nucleotide sequence ID" value="NZ_JACOPP010000004.1"/>
</dbReference>
<dbReference type="AlphaFoldDB" id="A0A8J6JC63"/>
<organism evidence="2 3">
    <name type="scientific">Lawsonibacter hominis</name>
    <dbReference type="NCBI Taxonomy" id="2763053"/>
    <lineage>
        <taxon>Bacteria</taxon>
        <taxon>Bacillati</taxon>
        <taxon>Bacillota</taxon>
        <taxon>Clostridia</taxon>
        <taxon>Eubacteriales</taxon>
        <taxon>Oscillospiraceae</taxon>
        <taxon>Lawsonibacter</taxon>
    </lineage>
</organism>
<comment type="caution">
    <text evidence="2">The sequence shown here is derived from an EMBL/GenBank/DDBJ whole genome shotgun (WGS) entry which is preliminary data.</text>
</comment>
<keyword evidence="1" id="KW-1133">Transmembrane helix</keyword>
<sequence length="76" mass="8241">MDHTLEGLKWLNAARFQSLYEVAGGFGRRIGPNLFGCYLPAPSYRQAWSAISLAGIAALGVLLLCCADRRAGCPQR</sequence>
<protein>
    <submittedName>
        <fullName evidence="2">Uncharacterized protein</fullName>
    </submittedName>
</protein>
<dbReference type="EMBL" id="JACOPP010000004">
    <property type="protein sequence ID" value="MBC5733088.1"/>
    <property type="molecule type" value="Genomic_DNA"/>
</dbReference>
<accession>A0A8J6JC63</accession>
<dbReference type="Proteomes" id="UP000661435">
    <property type="component" value="Unassembled WGS sequence"/>
</dbReference>
<evidence type="ECO:0000256" key="1">
    <source>
        <dbReference type="SAM" id="Phobius"/>
    </source>
</evidence>
<gene>
    <name evidence="2" type="ORF">H8S57_05025</name>
</gene>
<evidence type="ECO:0000313" key="2">
    <source>
        <dbReference type="EMBL" id="MBC5733088.1"/>
    </source>
</evidence>